<dbReference type="InterPro" id="IPR045522">
    <property type="entry name" value="DUF6474"/>
</dbReference>
<evidence type="ECO:0000313" key="2">
    <source>
        <dbReference type="EMBL" id="MCF4007390.1"/>
    </source>
</evidence>
<gene>
    <name evidence="2" type="ORF">L1O03_09435</name>
</gene>
<dbReference type="EMBL" id="JAKGSI010000004">
    <property type="protein sequence ID" value="MCF4007390.1"/>
    <property type="molecule type" value="Genomic_DNA"/>
</dbReference>
<keyword evidence="3" id="KW-1185">Reference proteome</keyword>
<protein>
    <submittedName>
        <fullName evidence="2">DUF6474 family protein</fullName>
    </submittedName>
</protein>
<reference evidence="2" key="1">
    <citation type="submission" date="2022-01" db="EMBL/GenBank/DDBJ databases">
        <title>Corynebacterium sp. nov isolated from isolated from the feces of the greater white-fronted geese (Anser albifrons) at Poyang Lake, PR China.</title>
        <authorList>
            <person name="Liu Q."/>
        </authorList>
    </citation>
    <scope>NUCLEOTIDE SEQUENCE</scope>
    <source>
        <strain evidence="2">JCM 32435</strain>
    </source>
</reference>
<name>A0A9X1QSI1_9CORY</name>
<accession>A0A9X1QSI1</accession>
<feature type="coiled-coil region" evidence="1">
    <location>
        <begin position="4"/>
        <end position="63"/>
    </location>
</feature>
<dbReference type="RefSeq" id="WP_236119546.1">
    <property type="nucleotide sequence ID" value="NZ_JAKGSI010000004.1"/>
</dbReference>
<keyword evidence="1" id="KW-0175">Coiled coil</keyword>
<organism evidence="2 3">
    <name type="scientific">Corynebacterium uropygiale</name>
    <dbReference type="NCBI Taxonomy" id="1775911"/>
    <lineage>
        <taxon>Bacteria</taxon>
        <taxon>Bacillati</taxon>
        <taxon>Actinomycetota</taxon>
        <taxon>Actinomycetes</taxon>
        <taxon>Mycobacteriales</taxon>
        <taxon>Corynebacteriaceae</taxon>
        <taxon>Corynebacterium</taxon>
    </lineage>
</organism>
<dbReference type="Pfam" id="PF20079">
    <property type="entry name" value="DUF6474"/>
    <property type="match status" value="1"/>
</dbReference>
<evidence type="ECO:0000256" key="1">
    <source>
        <dbReference type="SAM" id="Coils"/>
    </source>
</evidence>
<dbReference type="Proteomes" id="UP001139336">
    <property type="component" value="Unassembled WGS sequence"/>
</dbReference>
<dbReference type="AlphaFoldDB" id="A0A9X1QSI1"/>
<evidence type="ECO:0000313" key="3">
    <source>
        <dbReference type="Proteomes" id="UP001139336"/>
    </source>
</evidence>
<proteinExistence type="predicted"/>
<sequence length="209" mass="23752">MGIMKKLRKARREAKAEIKAAKARVRAEAKQSAKLKLRQDKLLAKQEKNLLKAEQKGLKAKRKHERTMAKKELQRLRAGKLNKQTVRRYAGVARVLTPLLIPVVYRVVTLGKEKMNSAQARRLGVDSDRLAEFSGYGAPLKARLESIRETVKKSELPQGFRTDVENRVSELQDAVNNAEHMTPEQRTRAHQSIAKEIDGLTAQIQERLN</sequence>
<comment type="caution">
    <text evidence="2">The sequence shown here is derived from an EMBL/GenBank/DDBJ whole genome shotgun (WGS) entry which is preliminary data.</text>
</comment>